<evidence type="ECO:0000256" key="1">
    <source>
        <dbReference type="SAM" id="MobiDB-lite"/>
    </source>
</evidence>
<accession>A0A643BPR4</accession>
<feature type="domain" description="MAGE" evidence="2">
    <location>
        <begin position="105"/>
        <end position="147"/>
    </location>
</feature>
<evidence type="ECO:0000259" key="2">
    <source>
        <dbReference type="PROSITE" id="PS50838"/>
    </source>
</evidence>
<dbReference type="InterPro" id="IPR021072">
    <property type="entry name" value="MAGE_N"/>
</dbReference>
<name>A0A643BPR4_BALPH</name>
<dbReference type="GO" id="GO:0000122">
    <property type="term" value="P:negative regulation of transcription by RNA polymerase II"/>
    <property type="evidence" value="ECO:0007669"/>
    <property type="project" value="TreeGrafter"/>
</dbReference>
<dbReference type="GO" id="GO:0005634">
    <property type="term" value="C:nucleus"/>
    <property type="evidence" value="ECO:0007669"/>
    <property type="project" value="TreeGrafter"/>
</dbReference>
<dbReference type="EMBL" id="SGJD01006175">
    <property type="protein sequence ID" value="KAB0389957.1"/>
    <property type="molecule type" value="Genomic_DNA"/>
</dbReference>
<organism evidence="3 4">
    <name type="scientific">Balaenoptera physalus</name>
    <name type="common">Fin whale</name>
    <name type="synonym">Balaena physalus</name>
    <dbReference type="NCBI Taxonomy" id="9770"/>
    <lineage>
        <taxon>Eukaryota</taxon>
        <taxon>Metazoa</taxon>
        <taxon>Chordata</taxon>
        <taxon>Craniata</taxon>
        <taxon>Vertebrata</taxon>
        <taxon>Euteleostomi</taxon>
        <taxon>Mammalia</taxon>
        <taxon>Eutheria</taxon>
        <taxon>Laurasiatheria</taxon>
        <taxon>Artiodactyla</taxon>
        <taxon>Whippomorpha</taxon>
        <taxon>Cetacea</taxon>
        <taxon>Mysticeti</taxon>
        <taxon>Balaenopteridae</taxon>
        <taxon>Balaenoptera</taxon>
    </lineage>
</organism>
<evidence type="ECO:0000313" key="4">
    <source>
        <dbReference type="Proteomes" id="UP000437017"/>
    </source>
</evidence>
<evidence type="ECO:0000313" key="3">
    <source>
        <dbReference type="EMBL" id="KAB0389957.1"/>
    </source>
</evidence>
<gene>
    <name evidence="3" type="ORF">E2I00_004220</name>
</gene>
<sequence>MPLVEMSELRKPEVDLQDPVEAQLFGAEGEEAAFPSSSSSSSSSSYSVLFLVTLEEVADAGEPSHPQSPSPTALATTPWSQSEDDGLSTQDEEGPSTWHDPEDALHLKVADLVGFLLLKYCTKEPTTKAEMLTILKDYQDHFPVVFS</sequence>
<dbReference type="Gene3D" id="1.10.10.1200">
    <property type="entry name" value="MAGE homology domain, winged helix WH1 motif"/>
    <property type="match status" value="1"/>
</dbReference>
<dbReference type="PANTHER" id="PTHR11736">
    <property type="entry name" value="MELANOMA-ASSOCIATED ANTIGEN MAGE ANTIGEN"/>
    <property type="match status" value="1"/>
</dbReference>
<feature type="compositionally biased region" description="Acidic residues" evidence="1">
    <location>
        <begin position="82"/>
        <end position="94"/>
    </location>
</feature>
<reference evidence="3 4" key="1">
    <citation type="journal article" date="2019" name="PLoS ONE">
        <title>Genomic analyses reveal an absence of contemporary introgressive admixture between fin whales and blue whales, despite known hybrids.</title>
        <authorList>
            <person name="Westbury M.V."/>
            <person name="Petersen B."/>
            <person name="Lorenzen E.D."/>
        </authorList>
    </citation>
    <scope>NUCLEOTIDE SEQUENCE [LARGE SCALE GENOMIC DNA]</scope>
    <source>
        <strain evidence="3">FinWhale-01</strain>
    </source>
</reference>
<dbReference type="Pfam" id="PF12440">
    <property type="entry name" value="MAGE_N"/>
    <property type="match status" value="1"/>
</dbReference>
<dbReference type="InterPro" id="IPR037445">
    <property type="entry name" value="MAGE"/>
</dbReference>
<feature type="compositionally biased region" description="Polar residues" evidence="1">
    <location>
        <begin position="65"/>
        <end position="81"/>
    </location>
</feature>
<dbReference type="PANTHER" id="PTHR11736:SF153">
    <property type="entry name" value="MELANOMA-ASSOCIATED ANTIGEN 10"/>
    <property type="match status" value="1"/>
</dbReference>
<protein>
    <recommendedName>
        <fullName evidence="2">MAGE domain-containing protein</fullName>
    </recommendedName>
</protein>
<dbReference type="Proteomes" id="UP000437017">
    <property type="component" value="Unassembled WGS sequence"/>
</dbReference>
<dbReference type="InterPro" id="IPR041898">
    <property type="entry name" value="MAGE_WH1"/>
</dbReference>
<feature type="region of interest" description="Disordered" evidence="1">
    <location>
        <begin position="1"/>
        <end position="44"/>
    </location>
</feature>
<dbReference type="PROSITE" id="PS50838">
    <property type="entry name" value="MAGE"/>
    <property type="match status" value="1"/>
</dbReference>
<dbReference type="SMART" id="SM01392">
    <property type="entry name" value="MAGE_N"/>
    <property type="match status" value="1"/>
</dbReference>
<keyword evidence="4" id="KW-1185">Reference proteome</keyword>
<comment type="caution">
    <text evidence="3">The sequence shown here is derived from an EMBL/GenBank/DDBJ whole genome shotgun (WGS) entry which is preliminary data.</text>
</comment>
<feature type="region of interest" description="Disordered" evidence="1">
    <location>
        <begin position="58"/>
        <end position="102"/>
    </location>
</feature>
<dbReference type="InterPro" id="IPR002190">
    <property type="entry name" value="MHD_dom"/>
</dbReference>
<dbReference type="AlphaFoldDB" id="A0A643BPR4"/>
<proteinExistence type="predicted"/>